<name>A0AAV2IAM7_LYMST</name>
<comment type="similarity">
    <text evidence="1">Belongs to the EXO5 family.</text>
</comment>
<evidence type="ECO:0000313" key="2">
    <source>
        <dbReference type="EMBL" id="CAL1543211.1"/>
    </source>
</evidence>
<accession>A0AAV2IAM7</accession>
<evidence type="ECO:0000313" key="3">
    <source>
        <dbReference type="Proteomes" id="UP001497497"/>
    </source>
</evidence>
<sequence>MYMDEIFDMWSEADEQELADCSKYDDLKTLEQSSIFSMDCDKILETQGTPRHRYRPKYLTVSDLAKQHWCEQQLLYDLSPEVYLIRALPEMKVNLKETPEQSETKEKGSDIHLAREMEIQVPVPVKVESKEDEWAVKLLNLQFAVMAFHKGCKLAREIPVFGMPFGGDIFIFGIIDELQFDLQQYTIAISELKTRKSCHPPKKGQQEKDEFQVGLYAQLFNELVQGKMNKDLMAIHLQLNMETQLSQGLKSHINGLGTNFRSANCSLGSVVDTVLNQVQSMICIKEVKIEYIHQDTKAVISTVDTALDTNYIQKVFTEQQQWWNGQRGTRGVEVEDCWKCHFCKFSELCEWREIMAAKQGR</sequence>
<dbReference type="PANTHER" id="PTHR14464">
    <property type="entry name" value="EXONUCLEASE V"/>
    <property type="match status" value="1"/>
</dbReference>
<dbReference type="InterPro" id="IPR019190">
    <property type="entry name" value="EXOV"/>
</dbReference>
<organism evidence="2 3">
    <name type="scientific">Lymnaea stagnalis</name>
    <name type="common">Great pond snail</name>
    <name type="synonym">Helix stagnalis</name>
    <dbReference type="NCBI Taxonomy" id="6523"/>
    <lineage>
        <taxon>Eukaryota</taxon>
        <taxon>Metazoa</taxon>
        <taxon>Spiralia</taxon>
        <taxon>Lophotrochozoa</taxon>
        <taxon>Mollusca</taxon>
        <taxon>Gastropoda</taxon>
        <taxon>Heterobranchia</taxon>
        <taxon>Euthyneura</taxon>
        <taxon>Panpulmonata</taxon>
        <taxon>Hygrophila</taxon>
        <taxon>Lymnaeoidea</taxon>
        <taxon>Lymnaeidae</taxon>
        <taxon>Lymnaea</taxon>
    </lineage>
</organism>
<dbReference type="Gene3D" id="3.90.320.10">
    <property type="match status" value="1"/>
</dbReference>
<dbReference type="PANTHER" id="PTHR14464:SF4">
    <property type="entry name" value="EXONUCLEASE V"/>
    <property type="match status" value="1"/>
</dbReference>
<dbReference type="Proteomes" id="UP001497497">
    <property type="component" value="Unassembled WGS sequence"/>
</dbReference>
<reference evidence="2 3" key="1">
    <citation type="submission" date="2024-04" db="EMBL/GenBank/DDBJ databases">
        <authorList>
            <consortium name="Genoscope - CEA"/>
            <person name="William W."/>
        </authorList>
    </citation>
    <scope>NUCLEOTIDE SEQUENCE [LARGE SCALE GENOMIC DNA]</scope>
</reference>
<keyword evidence="3" id="KW-1185">Reference proteome</keyword>
<proteinExistence type="inferred from homology"/>
<dbReference type="Pfam" id="PF09810">
    <property type="entry name" value="Exo5"/>
    <property type="match status" value="3"/>
</dbReference>
<dbReference type="InterPro" id="IPR011604">
    <property type="entry name" value="PDDEXK-like_dom_sf"/>
</dbReference>
<protein>
    <recommendedName>
        <fullName evidence="4">Exonuclease V</fullName>
    </recommendedName>
</protein>
<dbReference type="AlphaFoldDB" id="A0AAV2IAM7"/>
<dbReference type="GO" id="GO:0036297">
    <property type="term" value="P:interstrand cross-link repair"/>
    <property type="evidence" value="ECO:0007669"/>
    <property type="project" value="TreeGrafter"/>
</dbReference>
<dbReference type="GO" id="GO:0005634">
    <property type="term" value="C:nucleus"/>
    <property type="evidence" value="ECO:0007669"/>
    <property type="project" value="TreeGrafter"/>
</dbReference>
<gene>
    <name evidence="2" type="ORF">GSLYS_00016745001</name>
</gene>
<dbReference type="EMBL" id="CAXITT010000533">
    <property type="protein sequence ID" value="CAL1543211.1"/>
    <property type="molecule type" value="Genomic_DNA"/>
</dbReference>
<comment type="caution">
    <text evidence="2">The sequence shown here is derived from an EMBL/GenBank/DDBJ whole genome shotgun (WGS) entry which is preliminary data.</text>
</comment>
<evidence type="ECO:0008006" key="4">
    <source>
        <dbReference type="Google" id="ProtNLM"/>
    </source>
</evidence>
<dbReference type="GO" id="GO:0045145">
    <property type="term" value="F:single-stranded DNA 5'-3' DNA exonuclease activity"/>
    <property type="evidence" value="ECO:0007669"/>
    <property type="project" value="InterPro"/>
</dbReference>
<evidence type="ECO:0000256" key="1">
    <source>
        <dbReference type="ARBA" id="ARBA00009797"/>
    </source>
</evidence>